<feature type="transmembrane region" description="Helical" evidence="7">
    <location>
        <begin position="213"/>
        <end position="237"/>
    </location>
</feature>
<evidence type="ECO:0000256" key="4">
    <source>
        <dbReference type="ARBA" id="ARBA00022989"/>
    </source>
</evidence>
<evidence type="ECO:0000256" key="5">
    <source>
        <dbReference type="ARBA" id="ARBA00023136"/>
    </source>
</evidence>
<evidence type="ECO:0000313" key="8">
    <source>
        <dbReference type="EMBL" id="WXB76949.1"/>
    </source>
</evidence>
<keyword evidence="2" id="KW-1003">Cell membrane</keyword>
<keyword evidence="5 7" id="KW-0472">Membrane</keyword>
<feature type="transmembrane region" description="Helical" evidence="7">
    <location>
        <begin position="59"/>
        <end position="77"/>
    </location>
</feature>
<keyword evidence="9" id="KW-1185">Reference proteome</keyword>
<keyword evidence="3 7" id="KW-0812">Transmembrane</keyword>
<dbReference type="EMBL" id="CP144913">
    <property type="protein sequence ID" value="WXB76949.1"/>
    <property type="molecule type" value="Genomic_DNA"/>
</dbReference>
<gene>
    <name evidence="8" type="ORF">V1351_02485</name>
</gene>
<dbReference type="PANTHER" id="PTHR30482:SF10">
    <property type="entry name" value="HIGH-AFFINITY BRANCHED-CHAIN AMINO ACID TRANSPORT PROTEIN BRAE"/>
    <property type="match status" value="1"/>
</dbReference>
<evidence type="ECO:0000256" key="7">
    <source>
        <dbReference type="SAM" id="Phobius"/>
    </source>
</evidence>
<feature type="transmembrane region" description="Helical" evidence="7">
    <location>
        <begin position="163"/>
        <end position="182"/>
    </location>
</feature>
<evidence type="ECO:0000313" key="9">
    <source>
        <dbReference type="Proteomes" id="UP001382727"/>
    </source>
</evidence>
<name>A0ABZ2MJ97_9MICO</name>
<sequence length="343" mass="36626">MMEKINPRLLGVALIVIALVAAPLVLNGQPYLIRVVTTATIYAIAAYGMNIILGLTGQLSLAHGAFFGVGAYVVGLLTTDYDWSFWGSFLLAIVITTVLGYASGLIALRTQGAYFAIFTMALGFLIFIVITRWESVTHAHSGVSGVKFPENIGPIDFTQPTTMYYFVLLILGGAAYTTHALLRSNAGRSLVAIRTSEDLAKSIGVNVAVSKQLAFTASAGTAGLAGGLFASLTGFIGPDSAAIDVTFEFLLFLLIGGMGTVMGPIIGSLLVAFLFEALQDLQSYRFIVLGPIIVLLVIFAPKGIVGYLNDLIPSHRGRRRAARRPETSDDETPEARKTNEEVR</sequence>
<feature type="transmembrane region" description="Helical" evidence="7">
    <location>
        <begin position="114"/>
        <end position="133"/>
    </location>
</feature>
<feature type="region of interest" description="Disordered" evidence="6">
    <location>
        <begin position="319"/>
        <end position="343"/>
    </location>
</feature>
<evidence type="ECO:0000256" key="6">
    <source>
        <dbReference type="SAM" id="MobiDB-lite"/>
    </source>
</evidence>
<evidence type="ECO:0000256" key="2">
    <source>
        <dbReference type="ARBA" id="ARBA00022475"/>
    </source>
</evidence>
<dbReference type="Pfam" id="PF02653">
    <property type="entry name" value="BPD_transp_2"/>
    <property type="match status" value="1"/>
</dbReference>
<feature type="transmembrane region" description="Helical" evidence="7">
    <location>
        <begin position="249"/>
        <end position="274"/>
    </location>
</feature>
<dbReference type="Proteomes" id="UP001382727">
    <property type="component" value="Chromosome"/>
</dbReference>
<dbReference type="PANTHER" id="PTHR30482">
    <property type="entry name" value="HIGH-AFFINITY BRANCHED-CHAIN AMINO ACID TRANSPORT SYSTEM PERMEASE"/>
    <property type="match status" value="1"/>
</dbReference>
<feature type="transmembrane region" description="Helical" evidence="7">
    <location>
        <begin position="31"/>
        <end position="52"/>
    </location>
</feature>
<keyword evidence="4 7" id="KW-1133">Transmembrane helix</keyword>
<reference evidence="8 9" key="1">
    <citation type="submission" date="2024-02" db="EMBL/GenBank/DDBJ databases">
        <title>Janibacter sp. nov., isolated from gut of marine sandworm.</title>
        <authorList>
            <person name="Kim B."/>
            <person name="Jun M.O."/>
            <person name="Shin N.-R."/>
        </authorList>
    </citation>
    <scope>NUCLEOTIDE SEQUENCE [LARGE SCALE GENOMIC DNA]</scope>
    <source>
        <strain evidence="8 9">A1S7</strain>
    </source>
</reference>
<dbReference type="InterPro" id="IPR043428">
    <property type="entry name" value="LivM-like"/>
</dbReference>
<protein>
    <submittedName>
        <fullName evidence="8">Branched-chain amino acid ABC transporter permease</fullName>
    </submittedName>
</protein>
<feature type="transmembrane region" description="Helical" evidence="7">
    <location>
        <begin position="286"/>
        <end position="308"/>
    </location>
</feature>
<dbReference type="InterPro" id="IPR001851">
    <property type="entry name" value="ABC_transp_permease"/>
</dbReference>
<accession>A0ABZ2MJ97</accession>
<dbReference type="CDD" id="cd06581">
    <property type="entry name" value="TM_PBP1_LivM_like"/>
    <property type="match status" value="1"/>
</dbReference>
<feature type="transmembrane region" description="Helical" evidence="7">
    <location>
        <begin position="83"/>
        <end position="102"/>
    </location>
</feature>
<comment type="subcellular location">
    <subcellularLocation>
        <location evidence="1">Cell membrane</location>
        <topology evidence="1">Multi-pass membrane protein</topology>
    </subcellularLocation>
</comment>
<organism evidence="8 9">
    <name type="scientific">Janibacter alittae</name>
    <dbReference type="NCBI Taxonomy" id="3115209"/>
    <lineage>
        <taxon>Bacteria</taxon>
        <taxon>Bacillati</taxon>
        <taxon>Actinomycetota</taxon>
        <taxon>Actinomycetes</taxon>
        <taxon>Micrococcales</taxon>
        <taxon>Intrasporangiaceae</taxon>
        <taxon>Janibacter</taxon>
    </lineage>
</organism>
<proteinExistence type="predicted"/>
<evidence type="ECO:0000256" key="3">
    <source>
        <dbReference type="ARBA" id="ARBA00022692"/>
    </source>
</evidence>
<feature type="compositionally biased region" description="Basic and acidic residues" evidence="6">
    <location>
        <begin position="323"/>
        <end position="343"/>
    </location>
</feature>
<evidence type="ECO:0000256" key="1">
    <source>
        <dbReference type="ARBA" id="ARBA00004651"/>
    </source>
</evidence>
<dbReference type="RefSeq" id="WP_338750402.1">
    <property type="nucleotide sequence ID" value="NZ_CP144913.1"/>
</dbReference>